<gene>
    <name evidence="5" type="primary">ADK2</name>
    <name evidence="8" type="ORF">Ptr86124_005508</name>
    <name evidence="7" type="ORF">PtrM4_138640</name>
</gene>
<keyword evidence="10" id="KW-1185">Reference proteome</keyword>
<comment type="subunit">
    <text evidence="5">Monomer.</text>
</comment>
<evidence type="ECO:0000256" key="1">
    <source>
        <dbReference type="ARBA" id="ARBA00022679"/>
    </source>
</evidence>
<dbReference type="InterPro" id="IPR027417">
    <property type="entry name" value="P-loop_NTPase"/>
</dbReference>
<feature type="binding site" evidence="5">
    <location>
        <position position="145"/>
    </location>
    <ligand>
        <name>AMP</name>
        <dbReference type="ChEBI" id="CHEBI:456215"/>
    </ligand>
</feature>
<evidence type="ECO:0000256" key="5">
    <source>
        <dbReference type="HAMAP-Rule" id="MF_03169"/>
    </source>
</evidence>
<dbReference type="InterPro" id="IPR028586">
    <property type="entry name" value="AK3/Ak4_mitochondrial"/>
</dbReference>
<reference evidence="10" key="4">
    <citation type="journal article" date="2022" name="Microb. Genom.">
        <title>A global pangenome for the wheat fungal pathogen Pyrenophora tritici-repentis and prediction of effector protein structural homology.</title>
        <authorList>
            <person name="Moolhuijzen P.M."/>
            <person name="See P.T."/>
            <person name="Shi G."/>
            <person name="Powell H.R."/>
            <person name="Cockram J."/>
            <person name="Jorgensen L.N."/>
            <person name="Benslimane H."/>
            <person name="Strelkov S.E."/>
            <person name="Turner J."/>
            <person name="Liu Z."/>
            <person name="Moffat C.S."/>
        </authorList>
    </citation>
    <scope>NUCLEOTIDE SEQUENCE [LARGE SCALE GENOMIC DNA]</scope>
</reference>
<dbReference type="GO" id="GO:0046041">
    <property type="term" value="P:ITP metabolic process"/>
    <property type="evidence" value="ECO:0007669"/>
    <property type="project" value="UniProtKB-UniRule"/>
</dbReference>
<comment type="catalytic activity">
    <reaction evidence="5">
        <text>a ribonucleoside 5'-triphosphate + AMP = a ribonucleoside 5'-diphosphate + ADP</text>
        <dbReference type="Rhea" id="RHEA:13749"/>
        <dbReference type="ChEBI" id="CHEBI:57930"/>
        <dbReference type="ChEBI" id="CHEBI:61557"/>
        <dbReference type="ChEBI" id="CHEBI:456215"/>
        <dbReference type="ChEBI" id="CHEBI:456216"/>
        <dbReference type="EC" id="2.7.4.10"/>
    </reaction>
</comment>
<dbReference type="CDD" id="cd01428">
    <property type="entry name" value="ADK"/>
    <property type="match status" value="1"/>
</dbReference>
<comment type="function">
    <text evidence="5">Involved in maintaining the homeostasis of cellular nucleotides by catalyzing the interconversion of nucleoside phosphates. Has GTP:AMP phosphotransferase and ITP:AMP phosphotransferase activities.</text>
</comment>
<dbReference type="HAMAP" id="MF_03169">
    <property type="entry name" value="Adenylate_kinase_AK3"/>
    <property type="match status" value="1"/>
</dbReference>
<dbReference type="InterPro" id="IPR033690">
    <property type="entry name" value="Adenylat_kinase_CS"/>
</dbReference>
<evidence type="ECO:0000313" key="7">
    <source>
        <dbReference type="EMBL" id="KAF7567273.1"/>
    </source>
</evidence>
<feature type="binding site" evidence="5">
    <location>
        <begin position="19"/>
        <end position="24"/>
    </location>
    <ligand>
        <name>GTP</name>
        <dbReference type="ChEBI" id="CHEBI:37565"/>
    </ligand>
</feature>
<evidence type="ECO:0000256" key="3">
    <source>
        <dbReference type="ARBA" id="ARBA00022777"/>
    </source>
</evidence>
<organism evidence="8 10">
    <name type="scientific">Pyrenophora tritici-repentis</name>
    <dbReference type="NCBI Taxonomy" id="45151"/>
    <lineage>
        <taxon>Eukaryota</taxon>
        <taxon>Fungi</taxon>
        <taxon>Dikarya</taxon>
        <taxon>Ascomycota</taxon>
        <taxon>Pezizomycotina</taxon>
        <taxon>Dothideomycetes</taxon>
        <taxon>Pleosporomycetidae</taxon>
        <taxon>Pleosporales</taxon>
        <taxon>Pleosporineae</taxon>
        <taxon>Pleosporaceae</taxon>
        <taxon>Pyrenophora</taxon>
    </lineage>
</organism>
<dbReference type="GO" id="GO:0006172">
    <property type="term" value="P:ADP biosynthetic process"/>
    <property type="evidence" value="ECO:0007669"/>
    <property type="project" value="UniProtKB-UniRule"/>
</dbReference>
<feature type="region of interest" description="LID" evidence="5">
    <location>
        <begin position="174"/>
        <end position="211"/>
    </location>
</feature>
<comment type="domain">
    <text evidence="5">Consists of three domains, a large central CORE domain and two small peripheral domains, NMPbind and LID, which undergo movements during catalysis. The LID domain closes over the site of phosphoryl transfer upon GTP binding. Assembling and dissambling the active center during each catalytic cycle provides an effective means to prevent GTP hydrolysis.</text>
</comment>
<evidence type="ECO:0000313" key="8">
    <source>
        <dbReference type="EMBL" id="KAI1515507.1"/>
    </source>
</evidence>
<evidence type="ECO:0000256" key="2">
    <source>
        <dbReference type="ARBA" id="ARBA00022741"/>
    </source>
</evidence>
<comment type="similarity">
    <text evidence="5">Belongs to the adenylate kinase family. AK3 subfamily.</text>
</comment>
<dbReference type="PANTHER" id="PTHR23359">
    <property type="entry name" value="NUCLEOTIDE KINASE"/>
    <property type="match status" value="1"/>
</dbReference>
<proteinExistence type="inferred from homology"/>
<feature type="binding site" evidence="5">
    <location>
        <position position="219"/>
    </location>
    <ligand>
        <name>AMP</name>
        <dbReference type="ChEBI" id="CHEBI:456215"/>
    </ligand>
</feature>
<dbReference type="EMBL" id="NQIK02000008">
    <property type="protein sequence ID" value="KAF7567273.1"/>
    <property type="molecule type" value="Genomic_DNA"/>
</dbReference>
<dbReference type="InterPro" id="IPR007862">
    <property type="entry name" value="Adenylate_kinase_lid-dom"/>
</dbReference>
<dbReference type="GO" id="GO:0046899">
    <property type="term" value="F:nucleoside triphosphate adenylate kinase activity"/>
    <property type="evidence" value="ECO:0007669"/>
    <property type="project" value="UniProtKB-UniRule"/>
</dbReference>
<feature type="binding site" evidence="5">
    <location>
        <position position="175"/>
    </location>
    <ligand>
        <name>GTP</name>
        <dbReference type="ChEBI" id="CHEBI:37565"/>
    </ligand>
</feature>
<protein>
    <recommendedName>
        <fullName evidence="5">GTP:AMP phosphotransferase, mitochondrial</fullName>
        <ecNumber evidence="5">2.7.4.10</ecNumber>
    </recommendedName>
    <alternativeName>
        <fullName evidence="5">Adenylate kinase 3</fullName>
        <shortName evidence="5">AK 3</shortName>
    </alternativeName>
</protein>
<dbReference type="SUPFAM" id="SSF52540">
    <property type="entry name" value="P-loop containing nucleoside triphosphate hydrolases"/>
    <property type="match status" value="1"/>
</dbReference>
<feature type="binding site" evidence="5">
    <location>
        <position position="208"/>
    </location>
    <ligand>
        <name>AMP</name>
        <dbReference type="ChEBI" id="CHEBI:456215"/>
    </ligand>
</feature>
<evidence type="ECO:0000313" key="9">
    <source>
        <dbReference type="Proteomes" id="UP000245464"/>
    </source>
</evidence>
<keyword evidence="5" id="KW-0342">GTP-binding</keyword>
<keyword evidence="2 5" id="KW-0547">Nucleotide-binding</keyword>
<dbReference type="GO" id="GO:0005525">
    <property type="term" value="F:GTP binding"/>
    <property type="evidence" value="ECO:0007669"/>
    <property type="project" value="UniProtKB-KW"/>
</dbReference>
<name>A0A2W1I8P5_9PLEO</name>
<feature type="binding site" evidence="5">
    <location>
        <begin position="138"/>
        <end position="141"/>
    </location>
    <ligand>
        <name>AMP</name>
        <dbReference type="ChEBI" id="CHEBI:456215"/>
    </ligand>
</feature>
<evidence type="ECO:0000256" key="4">
    <source>
        <dbReference type="ARBA" id="ARBA00023128"/>
    </source>
</evidence>
<feature type="binding site" evidence="5">
    <location>
        <position position="248"/>
    </location>
    <ligand>
        <name>GTP</name>
        <dbReference type="ChEBI" id="CHEBI:37565"/>
    </ligand>
</feature>
<comment type="subcellular location">
    <subcellularLocation>
        <location evidence="5">Mitochondrion matrix</location>
    </subcellularLocation>
</comment>
<dbReference type="Pfam" id="PF00406">
    <property type="entry name" value="ADK"/>
    <property type="match status" value="2"/>
</dbReference>
<dbReference type="GO" id="GO:0005759">
    <property type="term" value="C:mitochondrial matrix"/>
    <property type="evidence" value="ECO:0007669"/>
    <property type="project" value="UniProtKB-SubCell"/>
</dbReference>
<dbReference type="EMBL" id="NRDI02000006">
    <property type="protein sequence ID" value="KAI1515507.1"/>
    <property type="molecule type" value="Genomic_DNA"/>
</dbReference>
<accession>A0A2W1I8P5</accession>
<dbReference type="GO" id="GO:0005524">
    <property type="term" value="F:ATP binding"/>
    <property type="evidence" value="ECO:0007669"/>
    <property type="project" value="InterPro"/>
</dbReference>
<dbReference type="GO" id="GO:0046033">
    <property type="term" value="P:AMP metabolic process"/>
    <property type="evidence" value="ECO:0007669"/>
    <property type="project" value="UniProtKB-UniRule"/>
</dbReference>
<dbReference type="Proteomes" id="UP000245464">
    <property type="component" value="Chromosome 8"/>
</dbReference>
<feature type="binding site" evidence="5">
    <location>
        <begin position="184"/>
        <end position="185"/>
    </location>
    <ligand>
        <name>GTP</name>
        <dbReference type="ChEBI" id="CHEBI:37565"/>
    </ligand>
</feature>
<feature type="binding site" evidence="5">
    <location>
        <begin position="67"/>
        <end position="69"/>
    </location>
    <ligand>
        <name>AMP</name>
        <dbReference type="ChEBI" id="CHEBI:456215"/>
    </ligand>
</feature>
<dbReference type="InterPro" id="IPR000850">
    <property type="entry name" value="Adenylat/UMP-CMP_kin"/>
</dbReference>
<dbReference type="Pfam" id="PF05191">
    <property type="entry name" value="ADK_lid"/>
    <property type="match status" value="1"/>
</dbReference>
<reference evidence="8" key="2">
    <citation type="submission" date="2021-05" db="EMBL/GenBank/DDBJ databases">
        <authorList>
            <person name="Moolhuijzen P.M."/>
            <person name="Moffat C.S."/>
        </authorList>
    </citation>
    <scope>NUCLEOTIDE SEQUENCE</scope>
    <source>
        <strain evidence="8">86-124</strain>
    </source>
</reference>
<dbReference type="Gene3D" id="3.40.50.300">
    <property type="entry name" value="P-loop containing nucleotide triphosphate hydrolases"/>
    <property type="match status" value="1"/>
</dbReference>
<dbReference type="AlphaFoldDB" id="A0A2W1I8P5"/>
<feature type="region of interest" description="NMPbind" evidence="5">
    <location>
        <begin position="40"/>
        <end position="69"/>
    </location>
</feature>
<comment type="caution">
    <text evidence="8">The sequence shown here is derived from an EMBL/GenBank/DDBJ whole genome shotgun (WGS) entry which is preliminary data.</text>
</comment>
<dbReference type="Proteomes" id="UP000249757">
    <property type="component" value="Unassembled WGS sequence"/>
</dbReference>
<sequence length="267" mass="29810">MTIGRLAKAARIILVGAPGVGKGTQTERLMKKFSELSAISSGDLLRKNVRERTPLGIQAEHTIKAGKLVPDTMILRLIVNELTTRGWIRDNALRPYALNFSSLDTADHTVDSVMIPSDVRAPRYTFSNKPAASFILDGFPRTVVQAIQLDNIVPINMVVNLNTPSDIIIDRICNRWVHEASGRVYNITFNAPKVDGKDDITGEPLTRRADDDPEVWKARLQSFRENNEPLLEHYDKLGVLWTVTGNSSDEISPKLFAEFSRRFGALD</sequence>
<dbReference type="PROSITE" id="PS00113">
    <property type="entry name" value="ADENYLATE_KINASE"/>
    <property type="match status" value="1"/>
</dbReference>
<evidence type="ECO:0000313" key="10">
    <source>
        <dbReference type="Proteomes" id="UP000249757"/>
    </source>
</evidence>
<keyword evidence="4 5" id="KW-0496">Mitochondrion</keyword>
<evidence type="ECO:0000259" key="6">
    <source>
        <dbReference type="Pfam" id="PF05191"/>
    </source>
</evidence>
<dbReference type="HAMAP" id="MF_00235">
    <property type="entry name" value="Adenylate_kinase_Adk"/>
    <property type="match status" value="1"/>
</dbReference>
<feature type="binding site" evidence="5">
    <location>
        <position position="41"/>
    </location>
    <ligand>
        <name>AMP</name>
        <dbReference type="ChEBI" id="CHEBI:456215"/>
    </ligand>
</feature>
<reference evidence="8" key="3">
    <citation type="journal article" date="2022" name="bioRxiv">
        <title>A global pangenome for the wheat fungal pathogen Pyrenophora tritici-repentis and prediction of effector protein structural homology.</title>
        <authorList>
            <person name="Moolhuijzen P."/>
            <person name="See P.T."/>
            <person name="Shi G."/>
            <person name="Powell H.R."/>
            <person name="Cockram J."/>
            <person name="Jorgensen L.N."/>
            <person name="Benslimane H."/>
            <person name="Strelkov S.E."/>
            <person name="Turner J."/>
            <person name="Liu Z."/>
            <person name="Moffat C.S."/>
        </authorList>
    </citation>
    <scope>NUCLEOTIDE SEQUENCE</scope>
    <source>
        <strain evidence="8">86-124</strain>
    </source>
</reference>
<feature type="domain" description="Adenylate kinase active site lid" evidence="6">
    <location>
        <begin position="175"/>
        <end position="210"/>
    </location>
</feature>
<feature type="binding site" evidence="5">
    <location>
        <position position="46"/>
    </location>
    <ligand>
        <name>AMP</name>
        <dbReference type="ChEBI" id="CHEBI:456215"/>
    </ligand>
</feature>
<keyword evidence="1 5" id="KW-0808">Transferase</keyword>
<reference evidence="7 9" key="1">
    <citation type="journal article" date="2018" name="BMC Genomics">
        <title>Comparative genomics of the wheat fungal pathogen Pyrenophora tritici-repentis reveals chromosomal variations and genome plasticity.</title>
        <authorList>
            <person name="Moolhuijzen P."/>
            <person name="See P.T."/>
            <person name="Hane J.K."/>
            <person name="Shi G."/>
            <person name="Liu Z."/>
            <person name="Oliver R.P."/>
            <person name="Moffat C.S."/>
        </authorList>
    </citation>
    <scope>NUCLEOTIDE SEQUENCE [LARGE SCALE GENOMIC DNA]</scope>
    <source>
        <strain evidence="7">M4</strain>
    </source>
</reference>
<dbReference type="EC" id="2.7.4.10" evidence="5"/>
<dbReference type="OrthoDB" id="439792at2759"/>
<keyword evidence="3 5" id="KW-0418">Kinase</keyword>
<dbReference type="PRINTS" id="PR00094">
    <property type="entry name" value="ADENYLTKNASE"/>
</dbReference>
<dbReference type="OMA" id="IKVENTM"/>
<dbReference type="GO" id="GO:0046039">
    <property type="term" value="P:GTP metabolic process"/>
    <property type="evidence" value="ECO:0007669"/>
    <property type="project" value="UniProtKB-UniRule"/>
</dbReference>
<dbReference type="GO" id="GO:0004017">
    <property type="term" value="F:AMP kinase activity"/>
    <property type="evidence" value="ECO:0007669"/>
    <property type="project" value="InterPro"/>
</dbReference>